<organism evidence="1 2">
    <name type="scientific">Candida boidinii</name>
    <name type="common">Yeast</name>
    <dbReference type="NCBI Taxonomy" id="5477"/>
    <lineage>
        <taxon>Eukaryota</taxon>
        <taxon>Fungi</taxon>
        <taxon>Dikarya</taxon>
        <taxon>Ascomycota</taxon>
        <taxon>Saccharomycotina</taxon>
        <taxon>Pichiomycetes</taxon>
        <taxon>Pichiales</taxon>
        <taxon>Pichiaceae</taxon>
        <taxon>Ogataea</taxon>
        <taxon>Ogataea/Candida clade</taxon>
    </lineage>
</organism>
<dbReference type="EMBL" id="BSXV01002581">
    <property type="protein sequence ID" value="GME96152.1"/>
    <property type="molecule type" value="Genomic_DNA"/>
</dbReference>
<keyword evidence="2" id="KW-1185">Reference proteome</keyword>
<proteinExistence type="predicted"/>
<sequence length="244" mass="27969">MDVYLGIDVGTASVRLSIASKSGELLNSFEVDISRFQDEKNALFITQSSTQILNGIKTLIKKSITFLDTKYGVGEYKIRSICGSATCSQVIMQREYTNGSKDRSYFTSFSANLNSDDLNQDIIMWMDKRASEQADQLNSIFKDTEYLANYEFMAEMSMPRLKYLYDNLSSEVFKALVIFELSDFISYMLITNNDSEFINSYRNRVESGEIHSNIRYSNAKIGSSPRFHISDKRWHMQISTFSVI</sequence>
<evidence type="ECO:0000313" key="1">
    <source>
        <dbReference type="EMBL" id="GME96152.1"/>
    </source>
</evidence>
<protein>
    <submittedName>
        <fullName evidence="1">Unnamed protein product</fullName>
    </submittedName>
</protein>
<dbReference type="Proteomes" id="UP001165101">
    <property type="component" value="Unassembled WGS sequence"/>
</dbReference>
<name>A0ACB5TWB0_CANBO</name>
<gene>
    <name evidence="1" type="ORF">Cboi01_000417400</name>
</gene>
<evidence type="ECO:0000313" key="2">
    <source>
        <dbReference type="Proteomes" id="UP001165101"/>
    </source>
</evidence>
<comment type="caution">
    <text evidence="1">The sequence shown here is derived from an EMBL/GenBank/DDBJ whole genome shotgun (WGS) entry which is preliminary data.</text>
</comment>
<reference evidence="1" key="1">
    <citation type="submission" date="2023-04" db="EMBL/GenBank/DDBJ databases">
        <title>Candida boidinii NBRC 1967.</title>
        <authorList>
            <person name="Ichikawa N."/>
            <person name="Sato H."/>
            <person name="Tonouchi N."/>
        </authorList>
    </citation>
    <scope>NUCLEOTIDE SEQUENCE</scope>
    <source>
        <strain evidence="1">NBRC 1967</strain>
    </source>
</reference>
<accession>A0ACB5TWB0</accession>